<protein>
    <submittedName>
        <fullName evidence="2">Bacterial antitoxin YdaS</fullName>
    </submittedName>
</protein>
<dbReference type="SUPFAM" id="SSF47413">
    <property type="entry name" value="lambda repressor-like DNA-binding domains"/>
    <property type="match status" value="1"/>
</dbReference>
<gene>
    <name evidence="2" type="ORF">UFOVP234_30</name>
    <name evidence="1" type="ORF">UFOVP52_5</name>
</gene>
<sequence length="66" mass="7416">MTLNEYFKSDIRGAKAEMAEYLKITPTWLSMIITNRRKASASLALAIENATGGLVTRIELRPDIFL</sequence>
<dbReference type="EMBL" id="LR798280">
    <property type="protein sequence ID" value="CAB5219823.1"/>
    <property type="molecule type" value="Genomic_DNA"/>
</dbReference>
<dbReference type="InterPro" id="IPR031856">
    <property type="entry name" value="YdaS_toxin-like"/>
</dbReference>
<evidence type="ECO:0000313" key="2">
    <source>
        <dbReference type="EMBL" id="CAB5219823.1"/>
    </source>
</evidence>
<dbReference type="InterPro" id="IPR010982">
    <property type="entry name" value="Lambda_DNA-bd_dom_sf"/>
</dbReference>
<proteinExistence type="predicted"/>
<dbReference type="EMBL" id="LR796190">
    <property type="protein sequence ID" value="CAB4124401.1"/>
    <property type="molecule type" value="Genomic_DNA"/>
</dbReference>
<reference evidence="2" key="1">
    <citation type="submission" date="2020-05" db="EMBL/GenBank/DDBJ databases">
        <authorList>
            <person name="Chiriac C."/>
            <person name="Salcher M."/>
            <person name="Ghai R."/>
            <person name="Kavagutti S V."/>
        </authorList>
    </citation>
    <scope>NUCLEOTIDE SEQUENCE</scope>
</reference>
<dbReference type="GO" id="GO:0003677">
    <property type="term" value="F:DNA binding"/>
    <property type="evidence" value="ECO:0007669"/>
    <property type="project" value="InterPro"/>
</dbReference>
<evidence type="ECO:0000313" key="1">
    <source>
        <dbReference type="EMBL" id="CAB4124401.1"/>
    </source>
</evidence>
<organism evidence="2">
    <name type="scientific">uncultured Caudovirales phage</name>
    <dbReference type="NCBI Taxonomy" id="2100421"/>
    <lineage>
        <taxon>Viruses</taxon>
        <taxon>Duplodnaviria</taxon>
        <taxon>Heunggongvirae</taxon>
        <taxon>Uroviricota</taxon>
        <taxon>Caudoviricetes</taxon>
        <taxon>Peduoviridae</taxon>
        <taxon>Maltschvirus</taxon>
        <taxon>Maltschvirus maltsch</taxon>
    </lineage>
</organism>
<accession>A0A6J7WXP8</accession>
<dbReference type="Gene3D" id="1.10.260.40">
    <property type="entry name" value="lambda repressor-like DNA-binding domains"/>
    <property type="match status" value="1"/>
</dbReference>
<name>A0A6J7WXP8_9CAUD</name>
<dbReference type="Pfam" id="PF15943">
    <property type="entry name" value="YdaS_toxin"/>
    <property type="match status" value="1"/>
</dbReference>